<comment type="pathway">
    <text evidence="2 12">Glycolipid biosynthesis; glycosylphosphatidylinositol-anchor biosynthesis.</text>
</comment>
<evidence type="ECO:0000313" key="13">
    <source>
        <dbReference type="EMBL" id="KAK0520338.1"/>
    </source>
</evidence>
<feature type="transmembrane region" description="Helical" evidence="12">
    <location>
        <begin position="415"/>
        <end position="436"/>
    </location>
</feature>
<feature type="transmembrane region" description="Helical" evidence="12">
    <location>
        <begin position="262"/>
        <end position="282"/>
    </location>
</feature>
<comment type="caution">
    <text evidence="13">The sequence shown here is derived from an EMBL/GenBank/DDBJ whole genome shotgun (WGS) entry which is preliminary data.</text>
</comment>
<keyword evidence="9 12" id="KW-0256">Endoplasmic reticulum</keyword>
<evidence type="ECO:0000256" key="11">
    <source>
        <dbReference type="ARBA" id="ARBA00023136"/>
    </source>
</evidence>
<dbReference type="GO" id="GO:0004376">
    <property type="term" value="F:GPI mannosyltransferase activity"/>
    <property type="evidence" value="ECO:0007669"/>
    <property type="project" value="InterPro"/>
</dbReference>
<feature type="transmembrane region" description="Helical" evidence="12">
    <location>
        <begin position="158"/>
        <end position="177"/>
    </location>
</feature>
<gene>
    <name evidence="13" type="primary">GPI18</name>
    <name evidence="13" type="ORF">OC842_007135</name>
</gene>
<dbReference type="EC" id="2.4.1.-" evidence="12"/>
<dbReference type="PANTHER" id="PTHR12468:SF2">
    <property type="entry name" value="GPI MANNOSYLTRANSFERASE 2"/>
    <property type="match status" value="1"/>
</dbReference>
<evidence type="ECO:0000256" key="6">
    <source>
        <dbReference type="ARBA" id="ARBA00022676"/>
    </source>
</evidence>
<dbReference type="GO" id="GO:0031501">
    <property type="term" value="C:mannosyltransferase complex"/>
    <property type="evidence" value="ECO:0007669"/>
    <property type="project" value="TreeGrafter"/>
</dbReference>
<dbReference type="PANTHER" id="PTHR12468">
    <property type="entry name" value="GPI MANNOSYLTRANSFERASE 2"/>
    <property type="match status" value="1"/>
</dbReference>
<feature type="transmembrane region" description="Helical" evidence="12">
    <location>
        <begin position="32"/>
        <end position="54"/>
    </location>
</feature>
<evidence type="ECO:0000256" key="5">
    <source>
        <dbReference type="ARBA" id="ARBA00022502"/>
    </source>
</evidence>
<accession>A0AAN6G7A2</accession>
<keyword evidence="5 12" id="KW-0337">GPI-anchor biosynthesis</keyword>
<name>A0AAN6G7A2_9BASI</name>
<dbReference type="InterPro" id="IPR007315">
    <property type="entry name" value="PIG-V/Gpi18"/>
</dbReference>
<evidence type="ECO:0000256" key="7">
    <source>
        <dbReference type="ARBA" id="ARBA00022679"/>
    </source>
</evidence>
<dbReference type="GO" id="GO:0005789">
    <property type="term" value="C:endoplasmic reticulum membrane"/>
    <property type="evidence" value="ECO:0007669"/>
    <property type="project" value="UniProtKB-SubCell"/>
</dbReference>
<feature type="transmembrane region" description="Helical" evidence="12">
    <location>
        <begin position="183"/>
        <end position="200"/>
    </location>
</feature>
<feature type="transmembrane region" description="Helical" evidence="12">
    <location>
        <begin position="385"/>
        <end position="409"/>
    </location>
</feature>
<proteinExistence type="inferred from homology"/>
<organism evidence="13 14">
    <name type="scientific">Tilletia horrida</name>
    <dbReference type="NCBI Taxonomy" id="155126"/>
    <lineage>
        <taxon>Eukaryota</taxon>
        <taxon>Fungi</taxon>
        <taxon>Dikarya</taxon>
        <taxon>Basidiomycota</taxon>
        <taxon>Ustilaginomycotina</taxon>
        <taxon>Exobasidiomycetes</taxon>
        <taxon>Tilletiales</taxon>
        <taxon>Tilletiaceae</taxon>
        <taxon>Tilletia</taxon>
    </lineage>
</organism>
<evidence type="ECO:0000256" key="10">
    <source>
        <dbReference type="ARBA" id="ARBA00022989"/>
    </source>
</evidence>
<comment type="subcellular location">
    <subcellularLocation>
        <location evidence="1 12">Endoplasmic reticulum membrane</location>
        <topology evidence="1 12">Multi-pass membrane protein</topology>
    </subcellularLocation>
</comment>
<dbReference type="Pfam" id="PF04188">
    <property type="entry name" value="Mannosyl_trans2"/>
    <property type="match status" value="1"/>
</dbReference>
<feature type="transmembrane region" description="Helical" evidence="12">
    <location>
        <begin position="131"/>
        <end position="151"/>
    </location>
</feature>
<evidence type="ECO:0000256" key="3">
    <source>
        <dbReference type="ARBA" id="ARBA00008698"/>
    </source>
</evidence>
<comment type="similarity">
    <text evidence="3 12">Belongs to the PIGV family.</text>
</comment>
<keyword evidence="11 12" id="KW-0472">Membrane</keyword>
<evidence type="ECO:0000256" key="1">
    <source>
        <dbReference type="ARBA" id="ARBA00004477"/>
    </source>
</evidence>
<feature type="transmembrane region" description="Helical" evidence="12">
    <location>
        <begin position="327"/>
        <end position="345"/>
    </location>
</feature>
<evidence type="ECO:0000313" key="14">
    <source>
        <dbReference type="Proteomes" id="UP001176521"/>
    </source>
</evidence>
<reference evidence="13" key="1">
    <citation type="journal article" date="2023" name="PhytoFront">
        <title>Draft Genome Resources of Seven Strains of Tilletia horrida, Causal Agent of Kernel Smut of Rice.</title>
        <authorList>
            <person name="Khanal S."/>
            <person name="Antony Babu S."/>
            <person name="Zhou X.G."/>
        </authorList>
    </citation>
    <scope>NUCLEOTIDE SEQUENCE</scope>
    <source>
        <strain evidence="13">TX3</strain>
    </source>
</reference>
<dbReference type="Proteomes" id="UP001176521">
    <property type="component" value="Unassembled WGS sequence"/>
</dbReference>
<dbReference type="GO" id="GO:0000009">
    <property type="term" value="F:alpha-1,6-mannosyltransferase activity"/>
    <property type="evidence" value="ECO:0007669"/>
    <property type="project" value="InterPro"/>
</dbReference>
<keyword evidence="6 12" id="KW-0328">Glycosyltransferase</keyword>
<sequence length="473" mass="50886">MSGRVVAAAATAGIRCDAPSASPSVPALARKVLVLAATHRLLALLALLFVLPSIHFGPSFDSSSLLLTAGPPRSLGLHGLLEPLIRWDAVHFLEIAHQGYSLEHLFAFQPALPVVLRWSGSIRQGDQGWNASQAVLLASLAAAVAATLITWRHTASPSLAFLSALLSIFSPAPATLVTPSPEAFFSVLTLIGLLALSPSSTGDGGRRSPRSALAYAARIAIASLAFAAATSFRANGVMLAGYVAFSLWWASDARVIPALVRILLNALIALPILPYIAFQWWAKTLFCQVSGEEDRPWCADFLPSIYTFVQRQYWNVGFLRYWEAAQLPNFVLAAPILALASYGTWHYTRSSSSQILSALFFLSNHKSTKKEAEKKVSESATRPSFHFTAAPTVLPHIVHNALTLALLLFVSHVQIALRFASPGAMPVVWWGAAAWVLQGRSQSGGARLQVVVAALLMWNVLSLCLYSGFYPPA</sequence>
<evidence type="ECO:0000256" key="8">
    <source>
        <dbReference type="ARBA" id="ARBA00022692"/>
    </source>
</evidence>
<keyword evidence="7 12" id="KW-0808">Transferase</keyword>
<dbReference type="EMBL" id="JAPDMQ010000809">
    <property type="protein sequence ID" value="KAK0520338.1"/>
    <property type="molecule type" value="Genomic_DNA"/>
</dbReference>
<dbReference type="AlphaFoldDB" id="A0AAN6G7A2"/>
<keyword evidence="8 12" id="KW-0812">Transmembrane</keyword>
<protein>
    <recommendedName>
        <fullName evidence="4 12">GPI mannosyltransferase 2</fullName>
        <ecNumber evidence="12">2.4.1.-</ecNumber>
    </recommendedName>
</protein>
<keyword evidence="14" id="KW-1185">Reference proteome</keyword>
<comment type="function">
    <text evidence="12">Mannosyltransferase involved in glycosylphosphatidylinositol-anchor biosynthesis.</text>
</comment>
<evidence type="ECO:0000256" key="9">
    <source>
        <dbReference type="ARBA" id="ARBA00022824"/>
    </source>
</evidence>
<keyword evidence="10 12" id="KW-1133">Transmembrane helix</keyword>
<evidence type="ECO:0000256" key="2">
    <source>
        <dbReference type="ARBA" id="ARBA00004687"/>
    </source>
</evidence>
<feature type="transmembrane region" description="Helical" evidence="12">
    <location>
        <begin position="448"/>
        <end position="469"/>
    </location>
</feature>
<evidence type="ECO:0000256" key="4">
    <source>
        <dbReference type="ARBA" id="ARBA00013795"/>
    </source>
</evidence>
<evidence type="ECO:0000256" key="12">
    <source>
        <dbReference type="RuleBase" id="RU363112"/>
    </source>
</evidence>
<dbReference type="GO" id="GO:0006506">
    <property type="term" value="P:GPI anchor biosynthetic process"/>
    <property type="evidence" value="ECO:0007669"/>
    <property type="project" value="UniProtKB-KW"/>
</dbReference>